<dbReference type="GO" id="GO:0020037">
    <property type="term" value="F:heme binding"/>
    <property type="evidence" value="ECO:0007669"/>
    <property type="project" value="InterPro"/>
</dbReference>
<dbReference type="Gene3D" id="1.10.630.10">
    <property type="entry name" value="Cytochrome P450"/>
    <property type="match status" value="1"/>
</dbReference>
<keyword evidence="3 7" id="KW-0479">Metal-binding</keyword>
<dbReference type="PANTHER" id="PTHR46206">
    <property type="entry name" value="CYTOCHROME P450"/>
    <property type="match status" value="1"/>
</dbReference>
<accession>A0A370THW3</accession>
<comment type="caution">
    <text evidence="10">The sequence shown here is derived from an EMBL/GenBank/DDBJ whole genome shotgun (WGS) entry which is preliminary data.</text>
</comment>
<evidence type="ECO:0000313" key="11">
    <source>
        <dbReference type="Proteomes" id="UP000254866"/>
    </source>
</evidence>
<reference evidence="10 11" key="1">
    <citation type="journal article" date="2018" name="IMA Fungus">
        <title>IMA Genome-F 9: Draft genome sequence of Annulohypoxylon stygium, Aspergillus mulundensis, Berkeleyomyces basicola (syn. Thielaviopsis basicola), Ceratocystis smalleyi, two Cercospora beticola strains, Coleophoma cylindrospora, Fusarium fracticaudum, Phialophora cf. hyalina, and Morchella septimelata.</title>
        <authorList>
            <person name="Wingfield B.D."/>
            <person name="Bills G.F."/>
            <person name="Dong Y."/>
            <person name="Huang W."/>
            <person name="Nel W.J."/>
            <person name="Swalarsk-Parry B.S."/>
            <person name="Vaghefi N."/>
            <person name="Wilken P.M."/>
            <person name="An Z."/>
            <person name="de Beer Z.W."/>
            <person name="De Vos L."/>
            <person name="Chen L."/>
            <person name="Duong T.A."/>
            <person name="Gao Y."/>
            <person name="Hammerbacher A."/>
            <person name="Kikkert J.R."/>
            <person name="Li Y."/>
            <person name="Li H."/>
            <person name="Li K."/>
            <person name="Li Q."/>
            <person name="Liu X."/>
            <person name="Ma X."/>
            <person name="Naidoo K."/>
            <person name="Pethybridge S.J."/>
            <person name="Sun J."/>
            <person name="Steenkamp E.T."/>
            <person name="van der Nest M.A."/>
            <person name="van Wyk S."/>
            <person name="Wingfield M.J."/>
            <person name="Xiong C."/>
            <person name="Yue Q."/>
            <person name="Zhang X."/>
        </authorList>
    </citation>
    <scope>NUCLEOTIDE SEQUENCE [LARGE SCALE GENOMIC DNA]</scope>
    <source>
        <strain evidence="10 11">BP 5553</strain>
    </source>
</reference>
<keyword evidence="11" id="KW-1185">Reference proteome</keyword>
<dbReference type="Pfam" id="PF00067">
    <property type="entry name" value="p450"/>
    <property type="match status" value="1"/>
</dbReference>
<comment type="similarity">
    <text evidence="2 8">Belongs to the cytochrome P450 family.</text>
</comment>
<dbReference type="PANTHER" id="PTHR46206:SF6">
    <property type="entry name" value="CYTOCHROME P450 MONOOXYGENASE AN1598-RELATED"/>
    <property type="match status" value="1"/>
</dbReference>
<gene>
    <name evidence="10" type="ORF">BP5553_07915</name>
</gene>
<dbReference type="GO" id="GO:0016705">
    <property type="term" value="F:oxidoreductase activity, acting on paired donors, with incorporation or reduction of molecular oxygen"/>
    <property type="evidence" value="ECO:0007669"/>
    <property type="project" value="InterPro"/>
</dbReference>
<dbReference type="InterPro" id="IPR001128">
    <property type="entry name" value="Cyt_P450"/>
</dbReference>
<evidence type="ECO:0000256" key="2">
    <source>
        <dbReference type="ARBA" id="ARBA00010617"/>
    </source>
</evidence>
<evidence type="ECO:0000256" key="9">
    <source>
        <dbReference type="SAM" id="Phobius"/>
    </source>
</evidence>
<dbReference type="GO" id="GO:0005506">
    <property type="term" value="F:iron ion binding"/>
    <property type="evidence" value="ECO:0007669"/>
    <property type="project" value="InterPro"/>
</dbReference>
<dbReference type="InterPro" id="IPR002403">
    <property type="entry name" value="Cyt_P450_E_grp-IV"/>
</dbReference>
<dbReference type="OrthoDB" id="1844152at2759"/>
<dbReference type="PROSITE" id="PS00086">
    <property type="entry name" value="CYTOCHROME_P450"/>
    <property type="match status" value="1"/>
</dbReference>
<keyword evidence="6 8" id="KW-0503">Monooxygenase</keyword>
<evidence type="ECO:0000256" key="1">
    <source>
        <dbReference type="ARBA" id="ARBA00001971"/>
    </source>
</evidence>
<feature type="binding site" description="axial binding residue" evidence="7">
    <location>
        <position position="449"/>
    </location>
    <ligand>
        <name>heme</name>
        <dbReference type="ChEBI" id="CHEBI:30413"/>
    </ligand>
    <ligandPart>
        <name>Fe</name>
        <dbReference type="ChEBI" id="CHEBI:18248"/>
    </ligandPart>
</feature>
<evidence type="ECO:0000313" key="10">
    <source>
        <dbReference type="EMBL" id="RDL34787.1"/>
    </source>
</evidence>
<evidence type="ECO:0000256" key="8">
    <source>
        <dbReference type="RuleBase" id="RU000461"/>
    </source>
</evidence>
<sequence length="503" mass="57360">MLESILPAPRDFFSLSGMFRTLAPIIIYIIWNRYFRDARFNVPKLVTKTQAALGDSKFDSLDDIMKECYQKDKNRIYKVEHPHKDVVIIPAKYVDELKNLPDEQVNFLEDINERFLGDYTKMIAPGGIHDETLTHTIKNSLNSNLGNIMGEIQEEISYAFSQEIGECKDWTPSYPMTALMRIIALVSGRIFAGPELNRNEEYINCCLNFGVEAYNVIPAMRKYPIFLRPLAQYWVKECQKPLQAIETMKRLVAPVIAARTTEKGPKPHDMMTWIMENSPPGKATDLEWQAKYQLQIATAAMHTTSNTMTHIFFDLAAHPEYLSILREEILAVTAAEPLGVLSKTSLPLLKKMDSFIKESQRMNPFSSTGFSRKILKPTRLSDGLLLPPGITVTTPVSQISMDPDIYSNPEVFDGLRFFKMRKKRGEENKWQYVTTSTESLNWGSGVHACPGRFFAANEIKCIVMYLIMNYDVKLEEGKGRPKNIWTEGGMIPDITGKVLLKKR</sequence>
<keyword evidence="4 8" id="KW-0560">Oxidoreductase</keyword>
<dbReference type="STRING" id="2656787.A0A370THW3"/>
<dbReference type="GeneID" id="43600764"/>
<name>A0A370THW3_9HELO</name>
<keyword evidence="9" id="KW-1133">Transmembrane helix</keyword>
<keyword evidence="9" id="KW-0812">Transmembrane</keyword>
<proteinExistence type="inferred from homology"/>
<keyword evidence="7 8" id="KW-0349">Heme</keyword>
<dbReference type="GO" id="GO:0004497">
    <property type="term" value="F:monooxygenase activity"/>
    <property type="evidence" value="ECO:0007669"/>
    <property type="project" value="UniProtKB-KW"/>
</dbReference>
<comment type="cofactor">
    <cofactor evidence="1 7">
        <name>heme</name>
        <dbReference type="ChEBI" id="CHEBI:30413"/>
    </cofactor>
</comment>
<dbReference type="Proteomes" id="UP000254866">
    <property type="component" value="Unassembled WGS sequence"/>
</dbReference>
<evidence type="ECO:0000256" key="3">
    <source>
        <dbReference type="ARBA" id="ARBA00022723"/>
    </source>
</evidence>
<evidence type="ECO:0000256" key="4">
    <source>
        <dbReference type="ARBA" id="ARBA00023002"/>
    </source>
</evidence>
<keyword evidence="5 7" id="KW-0408">Iron</keyword>
<evidence type="ECO:0000256" key="6">
    <source>
        <dbReference type="ARBA" id="ARBA00023033"/>
    </source>
</evidence>
<dbReference type="AlphaFoldDB" id="A0A370THW3"/>
<dbReference type="InterPro" id="IPR017972">
    <property type="entry name" value="Cyt_P450_CS"/>
</dbReference>
<dbReference type="PRINTS" id="PR00465">
    <property type="entry name" value="EP450IV"/>
</dbReference>
<dbReference type="EMBL" id="NPIC01000007">
    <property type="protein sequence ID" value="RDL34787.1"/>
    <property type="molecule type" value="Genomic_DNA"/>
</dbReference>
<protein>
    <submittedName>
        <fullName evidence="10">Ent-kaurene oxidase</fullName>
    </submittedName>
</protein>
<evidence type="ECO:0000256" key="5">
    <source>
        <dbReference type="ARBA" id="ARBA00023004"/>
    </source>
</evidence>
<evidence type="ECO:0000256" key="7">
    <source>
        <dbReference type="PIRSR" id="PIRSR602403-1"/>
    </source>
</evidence>
<keyword evidence="9" id="KW-0472">Membrane</keyword>
<feature type="transmembrane region" description="Helical" evidence="9">
    <location>
        <begin position="12"/>
        <end position="31"/>
    </location>
</feature>
<dbReference type="InterPro" id="IPR036396">
    <property type="entry name" value="Cyt_P450_sf"/>
</dbReference>
<dbReference type="RefSeq" id="XP_031867769.1">
    <property type="nucleotide sequence ID" value="XM_032016538.1"/>
</dbReference>
<dbReference type="CDD" id="cd11041">
    <property type="entry name" value="CYP503A1-like"/>
    <property type="match status" value="1"/>
</dbReference>
<dbReference type="SUPFAM" id="SSF48264">
    <property type="entry name" value="Cytochrome P450"/>
    <property type="match status" value="1"/>
</dbReference>
<organism evidence="10 11">
    <name type="scientific">Venustampulla echinocandica</name>
    <dbReference type="NCBI Taxonomy" id="2656787"/>
    <lineage>
        <taxon>Eukaryota</taxon>
        <taxon>Fungi</taxon>
        <taxon>Dikarya</taxon>
        <taxon>Ascomycota</taxon>
        <taxon>Pezizomycotina</taxon>
        <taxon>Leotiomycetes</taxon>
        <taxon>Helotiales</taxon>
        <taxon>Pleuroascaceae</taxon>
        <taxon>Venustampulla</taxon>
    </lineage>
</organism>